<reference evidence="1 2" key="1">
    <citation type="submission" date="2020-07" db="EMBL/GenBank/DDBJ databases">
        <title>Genomic characterization of Flavobacterium psychrophilum strains.</title>
        <authorList>
            <person name="Castillo D."/>
            <person name="Jorgensen J."/>
            <person name="Middelboe M."/>
        </authorList>
    </citation>
    <scope>NUCLEOTIDE SEQUENCE [LARGE SCALE GENOMIC DNA]</scope>
    <source>
        <strain evidence="1 2">FPS-R7</strain>
    </source>
</reference>
<gene>
    <name evidence="1" type="ORF">H0H26_00280</name>
</gene>
<proteinExistence type="predicted"/>
<name>A0A7U2RB40_FLAPS</name>
<dbReference type="EMBL" id="CP059075">
    <property type="protein sequence ID" value="QRE04082.1"/>
    <property type="molecule type" value="Genomic_DNA"/>
</dbReference>
<evidence type="ECO:0000313" key="1">
    <source>
        <dbReference type="EMBL" id="QRE04082.1"/>
    </source>
</evidence>
<dbReference type="RefSeq" id="WP_203096018.1">
    <property type="nucleotide sequence ID" value="NZ_CP059075.1"/>
</dbReference>
<dbReference type="AlphaFoldDB" id="A0A7U2RB40"/>
<sequence length="120" mass="14394">MINLEDEKFSEKEVFLDAFVKFKYEQEFLKNANQIFKLKGKFGVINYKNIIVIPCKYQLIENIYDSNEFIVKKNNKYGVVNSENKIIENIDYDQFNILKESILFTKTNKRIKKHYGISYK</sequence>
<accession>A0A7U2RB40</accession>
<protein>
    <submittedName>
        <fullName evidence="1">WG repeat-containing protein</fullName>
    </submittedName>
</protein>
<dbReference type="Proteomes" id="UP000596329">
    <property type="component" value="Chromosome"/>
</dbReference>
<evidence type="ECO:0000313" key="2">
    <source>
        <dbReference type="Proteomes" id="UP000596329"/>
    </source>
</evidence>
<organism evidence="1 2">
    <name type="scientific">Flavobacterium psychrophilum</name>
    <dbReference type="NCBI Taxonomy" id="96345"/>
    <lineage>
        <taxon>Bacteria</taxon>
        <taxon>Pseudomonadati</taxon>
        <taxon>Bacteroidota</taxon>
        <taxon>Flavobacteriia</taxon>
        <taxon>Flavobacteriales</taxon>
        <taxon>Flavobacteriaceae</taxon>
        <taxon>Flavobacterium</taxon>
    </lineage>
</organism>